<dbReference type="PANTHER" id="PTHR34094:SF1">
    <property type="entry name" value="PROTEIN FAM185A"/>
    <property type="match status" value="1"/>
</dbReference>
<feature type="signal peptide" evidence="1">
    <location>
        <begin position="1"/>
        <end position="19"/>
    </location>
</feature>
<dbReference type="AlphaFoldDB" id="A0A1G6SYJ9"/>
<name>A0A1G6SYJ9_9SPHI</name>
<evidence type="ECO:0000256" key="1">
    <source>
        <dbReference type="SAM" id="SignalP"/>
    </source>
</evidence>
<dbReference type="RefSeq" id="WP_091142379.1">
    <property type="nucleotide sequence ID" value="NZ_FNAI01000001.1"/>
</dbReference>
<dbReference type="EMBL" id="FNAI01000001">
    <property type="protein sequence ID" value="SDD21336.1"/>
    <property type="molecule type" value="Genomic_DNA"/>
</dbReference>
<evidence type="ECO:0000313" key="3">
    <source>
        <dbReference type="EMBL" id="SDD21336.1"/>
    </source>
</evidence>
<dbReference type="OrthoDB" id="1523429at2"/>
<evidence type="ECO:0000313" key="4">
    <source>
        <dbReference type="Proteomes" id="UP000199072"/>
    </source>
</evidence>
<feature type="domain" description="DUF4097" evidence="2">
    <location>
        <begin position="89"/>
        <end position="332"/>
    </location>
</feature>
<dbReference type="Proteomes" id="UP000199072">
    <property type="component" value="Unassembled WGS sequence"/>
</dbReference>
<keyword evidence="1" id="KW-0732">Signal</keyword>
<organism evidence="3 4">
    <name type="scientific">Mucilaginibacter pineti</name>
    <dbReference type="NCBI Taxonomy" id="1391627"/>
    <lineage>
        <taxon>Bacteria</taxon>
        <taxon>Pseudomonadati</taxon>
        <taxon>Bacteroidota</taxon>
        <taxon>Sphingobacteriia</taxon>
        <taxon>Sphingobacteriales</taxon>
        <taxon>Sphingobacteriaceae</taxon>
        <taxon>Mucilaginibacter</taxon>
    </lineage>
</organism>
<accession>A0A1G6SYJ9</accession>
<protein>
    <submittedName>
        <fullName evidence="3">Putative adhesin</fullName>
    </submittedName>
</protein>
<keyword evidence="4" id="KW-1185">Reference proteome</keyword>
<dbReference type="Pfam" id="PF13349">
    <property type="entry name" value="DUF4097"/>
    <property type="match status" value="1"/>
</dbReference>
<sequence>MKNYLLLLFVACQSYSAFAQDSNQAPYSTKSLSGSTIKQVFVNTSGGSISVSGADGQAPRVEVYINGNNGNGKISKEEIAKRLENYDLDVTVNGGEVHATAKNKHNFSNWKNSLSISFKVYVPKQVGTDLNTSGGSISLDNLAGNEKFETSGGSLHVDKVTGIIKGETSGGSIHISNSGQDINMETSGGSIQASNCQGNIKLETSGGSLHLENLKGKINASTSGGSIQGANIGGELITGTSGGSINLSDLACALDASTSAGSFRAQFNSVGKYVKIDVSAGNIDLKLPGKQGLNLDLRSDKISTNISGNFSGTKEKDKVEGKLNGGGPVIAVRGTSNINLSIN</sequence>
<dbReference type="InterPro" id="IPR025164">
    <property type="entry name" value="Toastrack_DUF4097"/>
</dbReference>
<feature type="chain" id="PRO_5011602898" evidence="1">
    <location>
        <begin position="20"/>
        <end position="343"/>
    </location>
</feature>
<evidence type="ECO:0000259" key="2">
    <source>
        <dbReference type="Pfam" id="PF13349"/>
    </source>
</evidence>
<dbReference type="PANTHER" id="PTHR34094">
    <property type="match status" value="1"/>
</dbReference>
<proteinExistence type="predicted"/>
<gene>
    <name evidence="3" type="ORF">SAMN05216464_10183</name>
</gene>
<dbReference type="STRING" id="1391627.SAMN05216464_10183"/>
<reference evidence="3 4" key="1">
    <citation type="submission" date="2016-10" db="EMBL/GenBank/DDBJ databases">
        <authorList>
            <person name="de Groot N.N."/>
        </authorList>
    </citation>
    <scope>NUCLEOTIDE SEQUENCE [LARGE SCALE GENOMIC DNA]</scope>
    <source>
        <strain evidence="3 4">47C3B</strain>
    </source>
</reference>